<evidence type="ECO:0000256" key="1">
    <source>
        <dbReference type="ARBA" id="ARBA00004651"/>
    </source>
</evidence>
<evidence type="ECO:0000256" key="3">
    <source>
        <dbReference type="ARBA" id="ARBA00022475"/>
    </source>
</evidence>
<dbReference type="Pfam" id="PF04239">
    <property type="entry name" value="DUF421"/>
    <property type="match status" value="1"/>
</dbReference>
<feature type="domain" description="YetF C-terminal" evidence="8">
    <location>
        <begin position="84"/>
        <end position="217"/>
    </location>
</feature>
<comment type="caution">
    <text evidence="9">The sequence shown here is derived from an EMBL/GenBank/DDBJ whole genome shotgun (WGS) entry which is preliminary data.</text>
</comment>
<evidence type="ECO:0000259" key="8">
    <source>
        <dbReference type="Pfam" id="PF04239"/>
    </source>
</evidence>
<dbReference type="STRING" id="519424.AZF04_17620"/>
<dbReference type="RefSeq" id="WP_061948039.1">
    <property type="nucleotide sequence ID" value="NZ_LTAO01000009.1"/>
</dbReference>
<keyword evidence="5 7" id="KW-1133">Transmembrane helix</keyword>
<dbReference type="EMBL" id="LTAO01000009">
    <property type="protein sequence ID" value="KYG33163.1"/>
    <property type="molecule type" value="Genomic_DNA"/>
</dbReference>
<dbReference type="PANTHER" id="PTHR34582">
    <property type="entry name" value="UPF0702 TRANSMEMBRANE PROTEIN YCAP"/>
    <property type="match status" value="1"/>
</dbReference>
<proteinExistence type="inferred from homology"/>
<reference evidence="9" key="1">
    <citation type="submission" date="2016-02" db="EMBL/GenBank/DDBJ databases">
        <title>Genome sequence of Bacillus trypoxylicola KCTC 13244(T).</title>
        <authorList>
            <person name="Jeong H."/>
            <person name="Park S.-H."/>
            <person name="Choi S.-K."/>
        </authorList>
    </citation>
    <scope>NUCLEOTIDE SEQUENCE [LARGE SCALE GENOMIC DNA]</scope>
    <source>
        <strain evidence="9">KCTC 13244</strain>
    </source>
</reference>
<dbReference type="AlphaFoldDB" id="A0A162EL71"/>
<feature type="transmembrane region" description="Helical" evidence="7">
    <location>
        <begin position="61"/>
        <end position="83"/>
    </location>
</feature>
<evidence type="ECO:0000256" key="7">
    <source>
        <dbReference type="SAM" id="Phobius"/>
    </source>
</evidence>
<evidence type="ECO:0000256" key="2">
    <source>
        <dbReference type="ARBA" id="ARBA00006448"/>
    </source>
</evidence>
<organism evidence="9 10">
    <name type="scientific">Alkalihalobacillus trypoxylicola</name>
    <dbReference type="NCBI Taxonomy" id="519424"/>
    <lineage>
        <taxon>Bacteria</taxon>
        <taxon>Bacillati</taxon>
        <taxon>Bacillota</taxon>
        <taxon>Bacilli</taxon>
        <taxon>Bacillales</taxon>
        <taxon>Bacillaceae</taxon>
        <taxon>Alkalihalobacillus</taxon>
    </lineage>
</organism>
<dbReference type="Gene3D" id="3.30.240.20">
    <property type="entry name" value="bsu07140 like domains"/>
    <property type="match status" value="2"/>
</dbReference>
<sequence length="238" mass="26940">MHLQELGIVLLRIITIFPLLLTVTLVMGKRSIGELPIFDFLVIITLASVTGADIADPTVNHFPTFFAIIFIALFQKLTARLLIKNRTLGKLITFEPTVVIKEGKLIVPNITSIRYSIDNILQLLRQKDVFDINDIQLGIIEANGDLSIMKKPEKATPSLEDLSVSQKSSGISYPVILDGEWQEEILEALHLSKEFVNKFIQDKGIIHIEEVFLCTVNQQKNLHLSYTRKNEKIELIQH</sequence>
<protein>
    <recommendedName>
        <fullName evidence="8">YetF C-terminal domain-containing protein</fullName>
    </recommendedName>
</protein>
<evidence type="ECO:0000256" key="4">
    <source>
        <dbReference type="ARBA" id="ARBA00022692"/>
    </source>
</evidence>
<keyword evidence="3" id="KW-1003">Cell membrane</keyword>
<evidence type="ECO:0000313" key="10">
    <source>
        <dbReference type="Proteomes" id="UP000075806"/>
    </source>
</evidence>
<dbReference type="InterPro" id="IPR023090">
    <property type="entry name" value="UPF0702_alpha/beta_dom_sf"/>
</dbReference>
<gene>
    <name evidence="9" type="ORF">AZF04_17620</name>
</gene>
<dbReference type="Proteomes" id="UP000075806">
    <property type="component" value="Unassembled WGS sequence"/>
</dbReference>
<evidence type="ECO:0000256" key="6">
    <source>
        <dbReference type="ARBA" id="ARBA00023136"/>
    </source>
</evidence>
<keyword evidence="6 7" id="KW-0472">Membrane</keyword>
<evidence type="ECO:0000313" key="9">
    <source>
        <dbReference type="EMBL" id="KYG33163.1"/>
    </source>
</evidence>
<evidence type="ECO:0000256" key="5">
    <source>
        <dbReference type="ARBA" id="ARBA00022989"/>
    </source>
</evidence>
<comment type="similarity">
    <text evidence="2">Belongs to the UPF0702 family.</text>
</comment>
<keyword evidence="10" id="KW-1185">Reference proteome</keyword>
<dbReference type="InterPro" id="IPR007353">
    <property type="entry name" value="DUF421"/>
</dbReference>
<keyword evidence="4 7" id="KW-0812">Transmembrane</keyword>
<name>A0A162EL71_9BACI</name>
<dbReference type="GO" id="GO:0005886">
    <property type="term" value="C:plasma membrane"/>
    <property type="evidence" value="ECO:0007669"/>
    <property type="project" value="UniProtKB-SubCell"/>
</dbReference>
<accession>A0A162EL71</accession>
<comment type="subcellular location">
    <subcellularLocation>
        <location evidence="1">Cell membrane</location>
        <topology evidence="1">Multi-pass membrane protein</topology>
    </subcellularLocation>
</comment>
<feature type="transmembrane region" description="Helical" evidence="7">
    <location>
        <begin position="35"/>
        <end position="55"/>
    </location>
</feature>
<feature type="transmembrane region" description="Helical" evidence="7">
    <location>
        <begin position="6"/>
        <end position="28"/>
    </location>
</feature>
<dbReference type="PANTHER" id="PTHR34582:SF6">
    <property type="entry name" value="UPF0702 TRANSMEMBRANE PROTEIN YCAP"/>
    <property type="match status" value="1"/>
</dbReference>